<dbReference type="GO" id="GO:0008270">
    <property type="term" value="F:zinc ion binding"/>
    <property type="evidence" value="ECO:0007669"/>
    <property type="project" value="InterPro"/>
</dbReference>
<dbReference type="PANTHER" id="PTHR43308">
    <property type="entry name" value="OUTER MEMBRANE PROTEIN ALPHA-RELATED"/>
    <property type="match status" value="1"/>
</dbReference>
<dbReference type="SUPFAM" id="SSF53187">
    <property type="entry name" value="Zn-dependent exopeptidases"/>
    <property type="match status" value="1"/>
</dbReference>
<feature type="domain" description="Peptidase M14" evidence="3">
    <location>
        <begin position="165"/>
        <end position="481"/>
    </location>
</feature>
<organism evidence="4 5">
    <name type="scientific">Paenibacillus thiaminolyticus</name>
    <name type="common">Bacillus thiaminolyticus</name>
    <dbReference type="NCBI Taxonomy" id="49283"/>
    <lineage>
        <taxon>Bacteria</taxon>
        <taxon>Bacillati</taxon>
        <taxon>Bacillota</taxon>
        <taxon>Bacilli</taxon>
        <taxon>Bacillales</taxon>
        <taxon>Paenibacillaceae</taxon>
        <taxon>Paenibacillus</taxon>
    </lineage>
</organism>
<gene>
    <name evidence="4" type="ORF">DQX05_12630</name>
</gene>
<evidence type="ECO:0000259" key="3">
    <source>
        <dbReference type="PROSITE" id="PS52035"/>
    </source>
</evidence>
<reference evidence="4 5" key="1">
    <citation type="submission" date="2018-09" db="EMBL/GenBank/DDBJ databases">
        <title>Paenibacillus SK2017-BO5.</title>
        <authorList>
            <person name="Piskunova J.V."/>
            <person name="Dubiley S.A."/>
            <person name="Severinov K.V."/>
        </authorList>
    </citation>
    <scope>NUCLEOTIDE SEQUENCE [LARGE SCALE GENOMIC DNA]</scope>
    <source>
        <strain evidence="4 5">BO5</strain>
    </source>
</reference>
<protein>
    <submittedName>
        <fullName evidence="4">Uncharacterized protein</fullName>
    </submittedName>
</protein>
<dbReference type="GO" id="GO:0004181">
    <property type="term" value="F:metallocarboxypeptidase activity"/>
    <property type="evidence" value="ECO:0007669"/>
    <property type="project" value="InterPro"/>
</dbReference>
<dbReference type="Pfam" id="PF00395">
    <property type="entry name" value="SLH"/>
    <property type="match status" value="3"/>
</dbReference>
<evidence type="ECO:0000313" key="5">
    <source>
        <dbReference type="Proteomes" id="UP000266177"/>
    </source>
</evidence>
<comment type="caution">
    <text evidence="4">The sequence shown here is derived from an EMBL/GenBank/DDBJ whole genome shotgun (WGS) entry which is preliminary data.</text>
</comment>
<dbReference type="CDD" id="cd06244">
    <property type="entry name" value="M14-like"/>
    <property type="match status" value="1"/>
</dbReference>
<dbReference type="Proteomes" id="UP000266177">
    <property type="component" value="Unassembled WGS sequence"/>
</dbReference>
<feature type="domain" description="SLH" evidence="2">
    <location>
        <begin position="1059"/>
        <end position="1116"/>
    </location>
</feature>
<accession>A0A3A3GZ86</accession>
<dbReference type="PROSITE" id="PS51272">
    <property type="entry name" value="SLH"/>
    <property type="match status" value="3"/>
</dbReference>
<feature type="active site" description="Proton donor/acceptor" evidence="1">
    <location>
        <position position="458"/>
    </location>
</feature>
<dbReference type="Gene3D" id="3.40.630.10">
    <property type="entry name" value="Zn peptidases"/>
    <property type="match status" value="1"/>
</dbReference>
<dbReference type="PANTHER" id="PTHR43308:SF5">
    <property type="entry name" value="S-LAYER PROTEIN _ PEPTIDOGLYCAN ENDO-BETA-N-ACETYLGLUCOSAMINIDASE"/>
    <property type="match status" value="1"/>
</dbReference>
<comment type="similarity">
    <text evidence="1">Belongs to the peptidase M14 family.</text>
</comment>
<feature type="domain" description="SLH" evidence="2">
    <location>
        <begin position="931"/>
        <end position="990"/>
    </location>
</feature>
<dbReference type="AlphaFoldDB" id="A0A3A3GZ86"/>
<dbReference type="OrthoDB" id="9758209at2"/>
<evidence type="ECO:0000313" key="4">
    <source>
        <dbReference type="EMBL" id="RJG23632.1"/>
    </source>
</evidence>
<feature type="domain" description="SLH" evidence="2">
    <location>
        <begin position="991"/>
        <end position="1054"/>
    </location>
</feature>
<dbReference type="InterPro" id="IPR001119">
    <property type="entry name" value="SLH_dom"/>
</dbReference>
<dbReference type="InterPro" id="IPR000834">
    <property type="entry name" value="Peptidase_M14"/>
</dbReference>
<dbReference type="InterPro" id="IPR051465">
    <property type="entry name" value="Cell_Envelope_Struct_Comp"/>
</dbReference>
<name>A0A3A3GZ86_PANTH</name>
<dbReference type="EMBL" id="QYZD01000010">
    <property type="protein sequence ID" value="RJG23632.1"/>
    <property type="molecule type" value="Genomic_DNA"/>
</dbReference>
<proteinExistence type="inferred from homology"/>
<evidence type="ECO:0000256" key="1">
    <source>
        <dbReference type="PROSITE-ProRule" id="PRU01379"/>
    </source>
</evidence>
<dbReference type="PROSITE" id="PS52035">
    <property type="entry name" value="PEPTIDASE_M14"/>
    <property type="match status" value="1"/>
</dbReference>
<sequence length="1116" mass="123519">MLLGAMTPGIAMAEVVQDMGITASSDQQAEITTLNLKKVNNPQTLELDNYVASMTEKRTLHAAFKLPEGVDVKSLSWTYDGKPLSQWKKYQDRGYNGAPFITVDNVKVKDGEVTASVTFDLPYDTVNLSAPRLQYPSLIGTFELAAVANGQVIAHAPVKLTPYDSFRSYDELKPEIDAITAGAAQKNDRYIKTTSIGKSAEGRDIYFTVLAKDQATVDKYQNVTHPAMMNDPKQLQADITSGTFGDYKVPIWINNIHPDESPGVDAILNYFKTMALDKSITYDTTLPNGQRTKVTLNMDDVFENVFFLFVYTDNPDGRVHNTRHNAEGFDLNRDNSYQTQPETRIVTEQIAKWSPLSFLDMHGFDPNFLIEPATPPHAPNLEYDLLIEHMLEQAAAMGEAGIANTKYDYYHIPYEEHLKSVKDANYVSKGTASGWDDASAAYTAVFAMHHGAMGHTLEIPELNEDSAKALYYAAAGATAYVSGKKEELFMNQLKIYERGVDNIDDRAVDKYLVNAKNETIGRPRQVNQNFFPEYYVLPIDKSVQKNVLETYRMVEYLLRNGVKIERSTGAVTVADTTYPAGSFVVNMHQAKRGIANLVLYDGMDVSDFESMAGEIIQNFHDMRGFDRYAVREAGVFTNKTSPITSVSVPATQMPNNSVYVLIQNTNNDAIKAVNELLAAGKTVTMLTKSGSGYEAGDFVVAYSDLSPLASKYYLDASEFGNTGPSGKVLKPATVAALGETAYVLKGLGFKVTTRQSNADVLVNTFGSSRYVEEGKPYIAFGYFGLSNIQNWIPGFSFEGPKQWERYEGVFLANVMQDNLITAAYDEQEYFYTVTGSYIRTVPKMAKVLAVTSDRDDFFKAGWWPGHEAAKGKIIAFTYHENNKNLTVFSNDFINNDHPRHQYRLLANSIFNAITDKNDADQAPLVPGSGIVPKFSDLQGAEAWAGDNVREMAALGIIKGVSEHQFAPMKQVTRAEFLAMIVRALDLSDNQATVSFTDVQPSDWYYPYVAAGVKANLVRGVDRNRFEPNRAITREEMAIMAANSLKLTRNASTGNIGATLAKFTDRGNIALYAREAIAQLTEEGVLQGLTGTTYGPKEIANRAQAAVIISRMMHLGK</sequence>
<evidence type="ECO:0000259" key="2">
    <source>
        <dbReference type="PROSITE" id="PS51272"/>
    </source>
</evidence>
<dbReference type="GO" id="GO:0006508">
    <property type="term" value="P:proteolysis"/>
    <property type="evidence" value="ECO:0007669"/>
    <property type="project" value="InterPro"/>
</dbReference>